<organism evidence="6 7">
    <name type="scientific">Hymenoscyphus fraxineus</name>
    <dbReference type="NCBI Taxonomy" id="746836"/>
    <lineage>
        <taxon>Eukaryota</taxon>
        <taxon>Fungi</taxon>
        <taxon>Dikarya</taxon>
        <taxon>Ascomycota</taxon>
        <taxon>Pezizomycotina</taxon>
        <taxon>Leotiomycetes</taxon>
        <taxon>Helotiales</taxon>
        <taxon>Helotiaceae</taxon>
        <taxon>Hymenoscyphus</taxon>
    </lineage>
</organism>
<protein>
    <recommendedName>
        <fullName evidence="4 5">Tyrosinase copper-binding domain-containing protein</fullName>
    </recommendedName>
</protein>
<keyword evidence="1" id="KW-0479">Metal-binding</keyword>
<keyword evidence="7" id="KW-1185">Reference proteome</keyword>
<dbReference type="SUPFAM" id="SSF48056">
    <property type="entry name" value="Di-copper centre-containing domain"/>
    <property type="match status" value="1"/>
</dbReference>
<dbReference type="InterPro" id="IPR002227">
    <property type="entry name" value="Tyrosinase_Cu-bd"/>
</dbReference>
<dbReference type="PANTHER" id="PTHR11474:SF125">
    <property type="entry name" value="N-ACETYL-6-HYDROXYTRYPTOPHAN OXIDASE IVOB-RELATED"/>
    <property type="match status" value="1"/>
</dbReference>
<dbReference type="InterPro" id="IPR050316">
    <property type="entry name" value="Tyrosinase/Hemocyanin"/>
</dbReference>
<proteinExistence type="predicted"/>
<evidence type="ECO:0000313" key="7">
    <source>
        <dbReference type="Proteomes" id="UP000696280"/>
    </source>
</evidence>
<reference evidence="6" key="1">
    <citation type="submission" date="2021-07" db="EMBL/GenBank/DDBJ databases">
        <authorList>
            <person name="Durling M."/>
        </authorList>
    </citation>
    <scope>NUCLEOTIDE SEQUENCE</scope>
</reference>
<dbReference type="OrthoDB" id="6132182at2759"/>
<name>A0A9N9KP73_9HELO</name>
<feature type="domain" description="Tyrosinase copper-binding" evidence="5">
    <location>
        <begin position="297"/>
        <end position="308"/>
    </location>
</feature>
<dbReference type="Gene3D" id="1.10.1280.10">
    <property type="entry name" value="Di-copper center containing domain from catechol oxidase"/>
    <property type="match status" value="1"/>
</dbReference>
<evidence type="ECO:0000256" key="3">
    <source>
        <dbReference type="SAM" id="SignalP"/>
    </source>
</evidence>
<evidence type="ECO:0000256" key="1">
    <source>
        <dbReference type="ARBA" id="ARBA00022723"/>
    </source>
</evidence>
<evidence type="ECO:0000259" key="5">
    <source>
        <dbReference type="PROSITE" id="PS00498"/>
    </source>
</evidence>
<feature type="signal peptide" evidence="3">
    <location>
        <begin position="1"/>
        <end position="24"/>
    </location>
</feature>
<dbReference type="PRINTS" id="PR00092">
    <property type="entry name" value="TYROSINASE"/>
</dbReference>
<evidence type="ECO:0000259" key="4">
    <source>
        <dbReference type="PROSITE" id="PS00497"/>
    </source>
</evidence>
<keyword evidence="3" id="KW-0732">Signal</keyword>
<dbReference type="GO" id="GO:0046872">
    <property type="term" value="F:metal ion binding"/>
    <property type="evidence" value="ECO:0007669"/>
    <property type="project" value="UniProtKB-KW"/>
</dbReference>
<gene>
    <name evidence="6" type="ORF">HYFRA_00008471</name>
</gene>
<dbReference type="Pfam" id="PF00264">
    <property type="entry name" value="Tyrosinase"/>
    <property type="match status" value="1"/>
</dbReference>
<dbReference type="AlphaFoldDB" id="A0A9N9KP73"/>
<dbReference type="PROSITE" id="PS00497">
    <property type="entry name" value="TYROSINASE_1"/>
    <property type="match status" value="1"/>
</dbReference>
<dbReference type="Proteomes" id="UP000696280">
    <property type="component" value="Unassembled WGS sequence"/>
</dbReference>
<comment type="caution">
    <text evidence="6">The sequence shown here is derived from an EMBL/GenBank/DDBJ whole genome shotgun (WGS) entry which is preliminary data.</text>
</comment>
<dbReference type="EMBL" id="CAJVRL010000035">
    <property type="protein sequence ID" value="CAG8950233.1"/>
    <property type="molecule type" value="Genomic_DNA"/>
</dbReference>
<sequence>MPSVIKCLYLVVFLLSISTREVNGDAVSDLQTKGRAQINAQLAKSKTCTAANLQVRKEWGDVSVADRKAYIKAVLCLINAPSKLPAGKFPGAQTRYEDFVVTHMQQTPNIHGTGNFLSWHRYFTWVYEQALRTECGYNGTQPYWDFGKWAADPEKSPIFDGSDTSMSGNGAKVSHKATAMGPAQNGGGCVDKGPFANMTVRLGPVSAVADPAPPRNPQTNGYGLNTRCLRRDLGPYLSTRSTTTAQLASVITSSKDIGSFQNTLQAQGMNGNIGIHSGAHYTIGSDPGGDFYTSPNDPAFWLLHGQIDRLWTIWQSQDLPNRLQVIAGGTAMFGGGQQKLTDSVDVSNVHAKVWQIKDLVSVTDGPFCYVYE</sequence>
<dbReference type="InterPro" id="IPR008922">
    <property type="entry name" value="Di-copper_centre_dom_sf"/>
</dbReference>
<dbReference type="PANTHER" id="PTHR11474">
    <property type="entry name" value="TYROSINASE FAMILY MEMBER"/>
    <property type="match status" value="1"/>
</dbReference>
<dbReference type="GO" id="GO:0016491">
    <property type="term" value="F:oxidoreductase activity"/>
    <property type="evidence" value="ECO:0007669"/>
    <property type="project" value="UniProtKB-KW"/>
</dbReference>
<evidence type="ECO:0000256" key="2">
    <source>
        <dbReference type="ARBA" id="ARBA00023002"/>
    </source>
</evidence>
<feature type="domain" description="Tyrosinase copper-binding" evidence="4">
    <location>
        <begin position="111"/>
        <end position="128"/>
    </location>
</feature>
<accession>A0A9N9KP73</accession>
<keyword evidence="2" id="KW-0560">Oxidoreductase</keyword>
<feature type="chain" id="PRO_5040281575" description="Tyrosinase copper-binding domain-containing protein" evidence="3">
    <location>
        <begin position="25"/>
        <end position="372"/>
    </location>
</feature>
<evidence type="ECO:0000313" key="6">
    <source>
        <dbReference type="EMBL" id="CAG8950233.1"/>
    </source>
</evidence>
<dbReference type="PROSITE" id="PS00498">
    <property type="entry name" value="TYROSINASE_2"/>
    <property type="match status" value="1"/>
</dbReference>